<evidence type="ECO:0000259" key="1">
    <source>
        <dbReference type="Pfam" id="PF13568"/>
    </source>
</evidence>
<dbReference type="eggNOG" id="ENOG502Z7U1">
    <property type="taxonomic scope" value="Bacteria"/>
</dbReference>
<dbReference type="InterPro" id="IPR025665">
    <property type="entry name" value="Beta-barrel_OMP_2"/>
</dbReference>
<dbReference type="STRING" id="28136.SAMN02745202_01063"/>
<protein>
    <submittedName>
        <fullName evidence="2">Outer membrane protein beta-barrel domain-containing protein</fullName>
    </submittedName>
</protein>
<accession>A0A1T4NGQ2</accession>
<dbReference type="Pfam" id="PF13568">
    <property type="entry name" value="OMP_b-brl_2"/>
    <property type="match status" value="1"/>
</dbReference>
<dbReference type="Proteomes" id="UP000190065">
    <property type="component" value="Unassembled WGS sequence"/>
</dbReference>
<dbReference type="EMBL" id="FUXK01000010">
    <property type="protein sequence ID" value="SJZ78345.1"/>
    <property type="molecule type" value="Genomic_DNA"/>
</dbReference>
<sequence length="249" mass="27972">MKRKQFLTTCLAVGFALGLQAQRRTVQNRPYTDLRPWHLGIAVGAHVQDVTLKNAGPQQLTAPDGTNIAADIAADQDRWDAGFQVGVLGEARLSAHLQLRLTPTLYFGSRHLVFHNRMMPTPTGQPIAQQQTLKTVYVAAPVDLIFAASRLNNHRPYVLAGLAPALNLSGRGNDYVRLKPYDIFFTVGLGCDAYLPFFKVKPELKFMFSLLDVLERQRGRTLEDHQMLPYVKSVRSARTQLFALTFYFE</sequence>
<evidence type="ECO:0000313" key="3">
    <source>
        <dbReference type="Proteomes" id="UP000190065"/>
    </source>
</evidence>
<proteinExistence type="predicted"/>
<feature type="domain" description="Outer membrane protein beta-barrel" evidence="1">
    <location>
        <begin position="27"/>
        <end position="214"/>
    </location>
</feature>
<evidence type="ECO:0000313" key="2">
    <source>
        <dbReference type="EMBL" id="SJZ78345.1"/>
    </source>
</evidence>
<dbReference type="AlphaFoldDB" id="A0A1T4NGQ2"/>
<name>A0A1T4NGQ2_9BACT</name>
<gene>
    <name evidence="2" type="ORF">SAMN02745202_01063</name>
</gene>
<organism evidence="2 3">
    <name type="scientific">Segatella oulorum</name>
    <dbReference type="NCBI Taxonomy" id="28136"/>
    <lineage>
        <taxon>Bacteria</taxon>
        <taxon>Pseudomonadati</taxon>
        <taxon>Bacteroidota</taxon>
        <taxon>Bacteroidia</taxon>
        <taxon>Bacteroidales</taxon>
        <taxon>Prevotellaceae</taxon>
        <taxon>Segatella</taxon>
    </lineage>
</organism>
<reference evidence="2 3" key="1">
    <citation type="submission" date="2017-02" db="EMBL/GenBank/DDBJ databases">
        <authorList>
            <person name="Peterson S.W."/>
        </authorList>
    </citation>
    <scope>NUCLEOTIDE SEQUENCE [LARGE SCALE GENOMIC DNA]</scope>
    <source>
        <strain evidence="2 3">ATCC 43324</strain>
    </source>
</reference>
<dbReference type="RefSeq" id="WP_078805584.1">
    <property type="nucleotide sequence ID" value="NZ_FUXK01000010.1"/>
</dbReference>